<dbReference type="Pfam" id="PF07687">
    <property type="entry name" value="M20_dimer"/>
    <property type="match status" value="1"/>
</dbReference>
<evidence type="ECO:0000256" key="5">
    <source>
        <dbReference type="ARBA" id="ARBA00022833"/>
    </source>
</evidence>
<feature type="domain" description="Peptidase M20 dimerisation" evidence="6">
    <location>
        <begin position="211"/>
        <end position="339"/>
    </location>
</feature>
<dbReference type="PROSITE" id="PS00758">
    <property type="entry name" value="ARGE_DAPE_CPG2_1"/>
    <property type="match status" value="1"/>
</dbReference>
<dbReference type="InterPro" id="IPR002933">
    <property type="entry name" value="Peptidase_M20"/>
</dbReference>
<dbReference type="InterPro" id="IPR036264">
    <property type="entry name" value="Bact_exopeptidase_dim_dom"/>
</dbReference>
<dbReference type="Gene3D" id="3.30.70.360">
    <property type="match status" value="1"/>
</dbReference>
<comment type="cofactor">
    <cofactor evidence="1">
        <name>Zn(2+)</name>
        <dbReference type="ChEBI" id="CHEBI:29105"/>
    </cofactor>
</comment>
<dbReference type="GO" id="GO:0046872">
    <property type="term" value="F:metal ion binding"/>
    <property type="evidence" value="ECO:0007669"/>
    <property type="project" value="UniProtKB-KW"/>
</dbReference>
<dbReference type="RefSeq" id="WP_089243009.1">
    <property type="nucleotide sequence ID" value="NZ_FZOW01000001.1"/>
</dbReference>
<dbReference type="Gene3D" id="1.10.150.900">
    <property type="match status" value="1"/>
</dbReference>
<dbReference type="InterPro" id="IPR001261">
    <property type="entry name" value="ArgE/DapE_CS"/>
</dbReference>
<evidence type="ECO:0000313" key="8">
    <source>
        <dbReference type="Proteomes" id="UP000198327"/>
    </source>
</evidence>
<dbReference type="CDD" id="cd05675">
    <property type="entry name" value="M20_yscS_like"/>
    <property type="match status" value="1"/>
</dbReference>
<dbReference type="PANTHER" id="PTHR43808:SF8">
    <property type="entry name" value="PEPTIDASE M20 DIMERISATION DOMAIN-CONTAINING PROTEIN"/>
    <property type="match status" value="1"/>
</dbReference>
<keyword evidence="3" id="KW-0479">Metal-binding</keyword>
<keyword evidence="5" id="KW-0862">Zinc</keyword>
<organism evidence="7 8">
    <name type="scientific">Rhodococcoides kyotonense</name>
    <dbReference type="NCBI Taxonomy" id="398843"/>
    <lineage>
        <taxon>Bacteria</taxon>
        <taxon>Bacillati</taxon>
        <taxon>Actinomycetota</taxon>
        <taxon>Actinomycetes</taxon>
        <taxon>Mycobacteriales</taxon>
        <taxon>Nocardiaceae</taxon>
        <taxon>Rhodococcoides</taxon>
    </lineage>
</organism>
<dbReference type="NCBIfam" id="NF005913">
    <property type="entry name" value="PRK07906.1"/>
    <property type="match status" value="1"/>
</dbReference>
<keyword evidence="4" id="KW-0378">Hydrolase</keyword>
<dbReference type="InterPro" id="IPR011650">
    <property type="entry name" value="Peptidase_M20_dimer"/>
</dbReference>
<dbReference type="PANTHER" id="PTHR43808">
    <property type="entry name" value="ACETYLORNITHINE DEACETYLASE"/>
    <property type="match status" value="1"/>
</dbReference>
<sequence>MSSVDKSATASVPTTALDEVVDLVSALIRFDTSNTGELETTKGEKECAEWVAQKLQEVGYETVYVESGAPGRGNVFATLAGADQDRGTLMIHGHLDVVPAEPADWSVHPFSGAVEDGYVWGRGAVDMKDMVGMALALARQFKSNGTVPPRNIMFAFLADEENGGRWGSQWLVDNRPDLFEGVTEAVGEVGGFSLTVARPDGTEKRLYMVETAEKGLGWMKLTAKARAGHGSFLHDENAVTYLAEAVARLGNHTFPLVISDSVAEFLSAVAEETGLDFDPTSPDLDGTLQKLGSIARIVGATLRDTANPTMLKAGYKANVIPQTAEAMVDCRVVPGRQAEFEREVDELIGPNVEREWITKLDSYETTFDGHLVDAMNDAVLAHDENGRTVPYMLSGGTDAKAFARIGIRCFGFAPLRLPPELDFAALFHGVDERVPVSSLEFGTQVLEHFLLHS</sequence>
<proteinExistence type="inferred from homology"/>
<evidence type="ECO:0000256" key="3">
    <source>
        <dbReference type="ARBA" id="ARBA00022723"/>
    </source>
</evidence>
<dbReference type="AlphaFoldDB" id="A0A239CLG7"/>
<protein>
    <submittedName>
        <fullName evidence="7">Acetylornithine deacetylase/Succinyl-diaminopimelate desuccinylase</fullName>
    </submittedName>
</protein>
<comment type="similarity">
    <text evidence="2">Belongs to the peptidase M20A family.</text>
</comment>
<dbReference type="InterPro" id="IPR050072">
    <property type="entry name" value="Peptidase_M20A"/>
</dbReference>
<dbReference type="Pfam" id="PF01546">
    <property type="entry name" value="Peptidase_M20"/>
    <property type="match status" value="1"/>
</dbReference>
<evidence type="ECO:0000256" key="2">
    <source>
        <dbReference type="ARBA" id="ARBA00006247"/>
    </source>
</evidence>
<name>A0A239CLG7_9NOCA</name>
<dbReference type="STRING" id="398843.A3K89_02110"/>
<dbReference type="Gene3D" id="3.40.630.10">
    <property type="entry name" value="Zn peptidases"/>
    <property type="match status" value="1"/>
</dbReference>
<accession>A0A239CLG7</accession>
<dbReference type="EMBL" id="FZOW01000001">
    <property type="protein sequence ID" value="SNS21086.1"/>
    <property type="molecule type" value="Genomic_DNA"/>
</dbReference>
<dbReference type="GO" id="GO:0016787">
    <property type="term" value="F:hydrolase activity"/>
    <property type="evidence" value="ECO:0007669"/>
    <property type="project" value="UniProtKB-KW"/>
</dbReference>
<evidence type="ECO:0000256" key="1">
    <source>
        <dbReference type="ARBA" id="ARBA00001947"/>
    </source>
</evidence>
<dbReference type="SUPFAM" id="SSF53187">
    <property type="entry name" value="Zn-dependent exopeptidases"/>
    <property type="match status" value="1"/>
</dbReference>
<dbReference type="FunFam" id="1.10.150.900:FF:000002">
    <property type="entry name" value="M20/M25/M40 family peptidase"/>
    <property type="match status" value="1"/>
</dbReference>
<evidence type="ECO:0000256" key="4">
    <source>
        <dbReference type="ARBA" id="ARBA00022801"/>
    </source>
</evidence>
<dbReference type="Proteomes" id="UP000198327">
    <property type="component" value="Unassembled WGS sequence"/>
</dbReference>
<reference evidence="8" key="1">
    <citation type="submission" date="2017-06" db="EMBL/GenBank/DDBJ databases">
        <authorList>
            <person name="Varghese N."/>
            <person name="Submissions S."/>
        </authorList>
    </citation>
    <scope>NUCLEOTIDE SEQUENCE [LARGE SCALE GENOMIC DNA]</scope>
    <source>
        <strain evidence="8">JCM 23211</strain>
    </source>
</reference>
<gene>
    <name evidence="7" type="ORF">SAMN05421642_10189</name>
</gene>
<evidence type="ECO:0000313" key="7">
    <source>
        <dbReference type="EMBL" id="SNS21086.1"/>
    </source>
</evidence>
<dbReference type="SUPFAM" id="SSF55031">
    <property type="entry name" value="Bacterial exopeptidase dimerisation domain"/>
    <property type="match status" value="1"/>
</dbReference>
<evidence type="ECO:0000259" key="6">
    <source>
        <dbReference type="Pfam" id="PF07687"/>
    </source>
</evidence>
<keyword evidence="8" id="KW-1185">Reference proteome</keyword>
<dbReference type="OrthoDB" id="7055905at2"/>